<proteinExistence type="predicted"/>
<dbReference type="OrthoDB" id="12213at2"/>
<accession>D3SMA6</accession>
<keyword evidence="1" id="KW-1133">Transmembrane helix</keyword>
<dbReference type="AlphaFoldDB" id="D3SMA6"/>
<keyword evidence="3" id="KW-1185">Reference proteome</keyword>
<evidence type="ECO:0000313" key="3">
    <source>
        <dbReference type="Proteomes" id="UP000002043"/>
    </source>
</evidence>
<evidence type="ECO:0000313" key="2">
    <source>
        <dbReference type="EMBL" id="ADC89886.1"/>
    </source>
</evidence>
<dbReference type="InterPro" id="IPR043129">
    <property type="entry name" value="ATPase_NBD"/>
</dbReference>
<dbReference type="HOGENOM" id="CLU_729432_0_0_0"/>
<protein>
    <recommendedName>
        <fullName evidence="4">Cell division protein FtsA</fullName>
    </recommendedName>
</protein>
<dbReference type="EMBL" id="CP001931">
    <property type="protein sequence ID" value="ADC89886.1"/>
    <property type="molecule type" value="Genomic_DNA"/>
</dbReference>
<dbReference type="SUPFAM" id="SSF53067">
    <property type="entry name" value="Actin-like ATPase domain"/>
    <property type="match status" value="1"/>
</dbReference>
<sequence length="382" mass="43050">MIKKVYTAVDSGKSLSVEINLLRKSWRVVKKRGEEICVIPSSQCLVKVEEAFTKKYRELKSYYRMLVDSKYGPFPHQISLYGDTVFLCVCKEKPPCQLVEPEVFALARLASLIASTCLLVDIGQRKTTFVKVENGILRAYRVLMRGQNHLVDIISHRRGVSHQEAENLLKSKGTQLEEAAEFYRELITSSGFDINMPVVLTGGGARTPGLRDLFPHPLENPYCEPELASCLGACLRKVLPNPYPDMEDREISKEDLREIAVSSAVFLLLLGVSFYVTNMAFDTDKIREEAKLQFKKIFPSVPAVSVYQQVKAMSLPADRFLLTEKLQEASRYTKEGMKIYSIEYDGTRLVIKGEASEKTLQDVPVKAIKKTPSGNVAFELSF</sequence>
<dbReference type="Gene3D" id="3.30.420.40">
    <property type="match status" value="1"/>
</dbReference>
<feature type="transmembrane region" description="Helical" evidence="1">
    <location>
        <begin position="259"/>
        <end position="281"/>
    </location>
</feature>
<evidence type="ECO:0008006" key="4">
    <source>
        <dbReference type="Google" id="ProtNLM"/>
    </source>
</evidence>
<dbReference type="KEGG" id="tal:Thal_1254"/>
<dbReference type="eggNOG" id="COG0849">
    <property type="taxonomic scope" value="Bacteria"/>
</dbReference>
<reference evidence="3" key="1">
    <citation type="journal article" date="2010" name="Stand. Genomic Sci.">
        <title>Complete genome sequence of Thermocrinis albus type strain (HI 11/12T).</title>
        <authorList>
            <person name="Wirth R."/>
            <person name="Sikorski J."/>
            <person name="Brambilla E."/>
            <person name="Misra M."/>
            <person name="Lapidus A."/>
            <person name="Copeland A."/>
            <person name="Nolan M."/>
            <person name="Lucas S."/>
            <person name="Chen F."/>
            <person name="Tice H."/>
            <person name="Cheng J.F."/>
            <person name="Han C."/>
            <person name="Detter J.C."/>
            <person name="Tapia R."/>
            <person name="Bruce D."/>
            <person name="Goodwin L."/>
            <person name="Pitluck S."/>
            <person name="Pati A."/>
            <person name="Anderson I."/>
            <person name="Ivanova N."/>
            <person name="Mavromatis K."/>
            <person name="Mikhailova N."/>
            <person name="Chen A."/>
            <person name="Palaniappan K."/>
            <person name="Bilek Y."/>
            <person name="Hader T."/>
            <person name="Land M."/>
            <person name="Hauser L."/>
            <person name="Chang Y.J."/>
            <person name="Jeffries C.D."/>
            <person name="Tindall B.J."/>
            <person name="Rohde M."/>
            <person name="Goker M."/>
            <person name="Bristow J."/>
            <person name="Eisen J.A."/>
            <person name="Markowitz V."/>
            <person name="Hugenholtz P."/>
            <person name="Kyrpides N.C."/>
            <person name="Klenk H.P."/>
        </authorList>
    </citation>
    <scope>NUCLEOTIDE SEQUENCE [LARGE SCALE GENOMIC DNA]</scope>
    <source>
        <strain evidence="3">DSM 14484 / JCM 11386 / HI 11/12</strain>
    </source>
</reference>
<keyword evidence="1" id="KW-0812">Transmembrane</keyword>
<evidence type="ECO:0000256" key="1">
    <source>
        <dbReference type="SAM" id="Phobius"/>
    </source>
</evidence>
<dbReference type="STRING" id="638303.Thal_1254"/>
<keyword evidence="1" id="KW-0472">Membrane</keyword>
<gene>
    <name evidence="2" type="ordered locus">Thal_1254</name>
</gene>
<dbReference type="RefSeq" id="WP_012992292.1">
    <property type="nucleotide sequence ID" value="NC_013894.1"/>
</dbReference>
<name>D3SMA6_THEAH</name>
<organism evidence="2 3">
    <name type="scientific">Thermocrinis albus (strain DSM 14484 / JCM 11386 / HI 11/12)</name>
    <dbReference type="NCBI Taxonomy" id="638303"/>
    <lineage>
        <taxon>Bacteria</taxon>
        <taxon>Pseudomonadati</taxon>
        <taxon>Aquificota</taxon>
        <taxon>Aquificia</taxon>
        <taxon>Aquificales</taxon>
        <taxon>Aquificaceae</taxon>
        <taxon>Thermocrinis</taxon>
    </lineage>
</organism>
<dbReference type="Proteomes" id="UP000002043">
    <property type="component" value="Chromosome"/>
</dbReference>